<gene>
    <name evidence="1" type="ORF">ONT01_08475</name>
</gene>
<evidence type="ECO:0000313" key="2">
    <source>
        <dbReference type="Proteomes" id="UP001208620"/>
    </source>
</evidence>
<dbReference type="EMBL" id="JAPDVD010000001">
    <property type="protein sequence ID" value="MCW4137808.1"/>
    <property type="molecule type" value="Genomic_DNA"/>
</dbReference>
<accession>A0AAW5UF06</accession>
<sequence>MKQIQPTHKKANISTKNALYFELGTEWNAEKAEKTPIFAKKSAHNEQL</sequence>
<dbReference type="RefSeq" id="WP_153088834.1">
    <property type="nucleotide sequence ID" value="NZ_JAPDUO010000035.1"/>
</dbReference>
<proteinExistence type="predicted"/>
<protein>
    <submittedName>
        <fullName evidence="1">Uncharacterized protein</fullName>
    </submittedName>
</protein>
<name>A0AAW5UF06_9BACT</name>
<organism evidence="1 2">
    <name type="scientific">Segatella copri</name>
    <dbReference type="NCBI Taxonomy" id="165179"/>
    <lineage>
        <taxon>Bacteria</taxon>
        <taxon>Pseudomonadati</taxon>
        <taxon>Bacteroidota</taxon>
        <taxon>Bacteroidia</taxon>
        <taxon>Bacteroidales</taxon>
        <taxon>Prevotellaceae</taxon>
        <taxon>Segatella</taxon>
    </lineage>
</organism>
<evidence type="ECO:0000313" key="1">
    <source>
        <dbReference type="EMBL" id="MCW4137808.1"/>
    </source>
</evidence>
<dbReference type="AlphaFoldDB" id="A0AAW5UF06"/>
<reference evidence="1" key="1">
    <citation type="submission" date="2022-11" db="EMBL/GenBank/DDBJ databases">
        <title>Genomic repertoires linked with pathogenic potency of arthritogenic Prevotella copri isolated from the gut of rheumatoid arthritis patients.</title>
        <authorList>
            <person name="Nii T."/>
            <person name="Maeda Y."/>
            <person name="Motooka D."/>
            <person name="Naito M."/>
            <person name="Matsumoto Y."/>
            <person name="Ogawa T."/>
            <person name="Oguro-Igashira E."/>
            <person name="Kishikawa T."/>
            <person name="Yamashita M."/>
            <person name="Koizumi S."/>
            <person name="Kurakawa T."/>
            <person name="Okumura R."/>
            <person name="Kayama H."/>
            <person name="Murakami M."/>
            <person name="Sakaguchi T."/>
            <person name="Das B."/>
            <person name="Nakamura S."/>
            <person name="Okada Y."/>
            <person name="Kumanogoh A."/>
            <person name="Takeda K."/>
        </authorList>
    </citation>
    <scope>NUCLEOTIDE SEQUENCE</scope>
    <source>
        <strain evidence="1">H105_2-2</strain>
    </source>
</reference>
<dbReference type="Proteomes" id="UP001208620">
    <property type="component" value="Unassembled WGS sequence"/>
</dbReference>
<comment type="caution">
    <text evidence="1">The sequence shown here is derived from an EMBL/GenBank/DDBJ whole genome shotgun (WGS) entry which is preliminary data.</text>
</comment>